<dbReference type="Proteomes" id="UP000744769">
    <property type="component" value="Unassembled WGS sequence"/>
</dbReference>
<dbReference type="EMBL" id="JAAOIV010000013">
    <property type="protein sequence ID" value="NHN57177.1"/>
    <property type="molecule type" value="Genomic_DNA"/>
</dbReference>
<dbReference type="RefSeq" id="WP_166198191.1">
    <property type="nucleotide sequence ID" value="NZ_JAAOIV010000013.1"/>
</dbReference>
<dbReference type="Gene3D" id="3.90.1140.10">
    <property type="entry name" value="Cyclic phosphodiesterase"/>
    <property type="match status" value="1"/>
</dbReference>
<accession>A0A967B7T8</accession>
<evidence type="ECO:0000313" key="2">
    <source>
        <dbReference type="Proteomes" id="UP000744769"/>
    </source>
</evidence>
<organism evidence="1 2">
    <name type="scientific">Metallococcus carri</name>
    <dbReference type="NCBI Taxonomy" id="1656884"/>
    <lineage>
        <taxon>Bacteria</taxon>
        <taxon>Bacillati</taxon>
        <taxon>Actinomycetota</taxon>
        <taxon>Actinomycetes</taxon>
        <taxon>Micrococcales</taxon>
        <taxon>Dermacoccaceae</taxon>
        <taxon>Metallococcus</taxon>
    </lineage>
</organism>
<dbReference type="GO" id="GO:0016874">
    <property type="term" value="F:ligase activity"/>
    <property type="evidence" value="ECO:0007669"/>
    <property type="project" value="UniProtKB-KW"/>
</dbReference>
<reference evidence="1" key="1">
    <citation type="submission" date="2020-03" db="EMBL/GenBank/DDBJ databases">
        <title>Draft sequencing of Calidifontibacter sp. DB0510.</title>
        <authorList>
            <person name="Kim D.-U."/>
        </authorList>
    </citation>
    <scope>NUCLEOTIDE SEQUENCE</scope>
    <source>
        <strain evidence="1">DB0510</strain>
    </source>
</reference>
<dbReference type="AlphaFoldDB" id="A0A967B7T8"/>
<keyword evidence="2" id="KW-1185">Reference proteome</keyword>
<keyword evidence="1" id="KW-0436">Ligase</keyword>
<sequence length="192" mass="21172">MTVADDVAFTHAISLQFEEETTHRLLTARKALRANGIEPVDDRPHMTLAYVDRIEGVEQIAQQLTPIGSVAVASCGLVPNSADVIGLHPDSPQLRTLHRRLHDQLAAYGIASFDYCSPRQWFPHVTMAMHVPPEQRDCGREVLRRLSPTPLRVSGIGVYEMASGRSTTVAFFEPERVSGDRGSATAQRSDRA</sequence>
<comment type="caution">
    <text evidence="1">The sequence shown here is derived from an EMBL/GenBank/DDBJ whole genome shotgun (WGS) entry which is preliminary data.</text>
</comment>
<dbReference type="PANTHER" id="PTHR36039">
    <property type="match status" value="1"/>
</dbReference>
<evidence type="ECO:0000313" key="1">
    <source>
        <dbReference type="EMBL" id="NHN57177.1"/>
    </source>
</evidence>
<dbReference type="InterPro" id="IPR009097">
    <property type="entry name" value="Cyclic_Pdiesterase"/>
</dbReference>
<protein>
    <submittedName>
        <fullName evidence="1">2'-5' RNA ligase family protein</fullName>
    </submittedName>
</protein>
<dbReference type="Pfam" id="PF13563">
    <property type="entry name" value="2_5_RNA_ligase2"/>
    <property type="match status" value="1"/>
</dbReference>
<dbReference type="SUPFAM" id="SSF55144">
    <property type="entry name" value="LigT-like"/>
    <property type="match status" value="1"/>
</dbReference>
<name>A0A967B7T8_9MICO</name>
<gene>
    <name evidence="1" type="ORF">G9U51_15505</name>
</gene>
<dbReference type="PANTHER" id="PTHR36039:SF2">
    <property type="entry name" value="RNA LIGASE_CYCLIC NUCLEOTIDE PHOSPHODIESTERASE FAMILY PROTEIN"/>
    <property type="match status" value="1"/>
</dbReference>
<proteinExistence type="predicted"/>